<proteinExistence type="predicted"/>
<evidence type="ECO:0000313" key="2">
    <source>
        <dbReference type="Proteomes" id="UP000657918"/>
    </source>
</evidence>
<evidence type="ECO:0000313" key="1">
    <source>
        <dbReference type="EMBL" id="KAF9680278.1"/>
    </source>
</evidence>
<dbReference type="AlphaFoldDB" id="A0A835K3L7"/>
<keyword evidence="2" id="KW-1185">Reference proteome</keyword>
<sequence length="134" mass="14983">MVIPRLVFVVHHCSSKAPCWVDTRSGDRDCGQVNHEDSKSDGKWCQHLHAQINKNKDHPTKGPSDAKNANPTTCIPVLVQVSLALVTYHGQNSDVQKQERGNELGNDSPIKRPLSELLGVDQWCWWRILVVLGP</sequence>
<comment type="caution">
    <text evidence="1">The sequence shown here is derived from an EMBL/GenBank/DDBJ whole genome shotgun (WGS) entry which is preliminary data.</text>
</comment>
<reference evidence="1 2" key="1">
    <citation type="submission" date="2020-10" db="EMBL/GenBank/DDBJ databases">
        <title>Plant Genome Project.</title>
        <authorList>
            <person name="Zhang R.-G."/>
        </authorList>
    </citation>
    <scope>NUCLEOTIDE SEQUENCE [LARGE SCALE GENOMIC DNA]</scope>
    <source>
        <strain evidence="1">FAFU-HL-1</strain>
        <tissue evidence="1">Leaf</tissue>
    </source>
</reference>
<gene>
    <name evidence="1" type="ORF">SADUNF_Sadunf06G0104600</name>
</gene>
<dbReference type="Proteomes" id="UP000657918">
    <property type="component" value="Unassembled WGS sequence"/>
</dbReference>
<dbReference type="EMBL" id="JADGMS010000006">
    <property type="protein sequence ID" value="KAF9680278.1"/>
    <property type="molecule type" value="Genomic_DNA"/>
</dbReference>
<protein>
    <submittedName>
        <fullName evidence="1">Uncharacterized protein</fullName>
    </submittedName>
</protein>
<organism evidence="1 2">
    <name type="scientific">Salix dunnii</name>
    <dbReference type="NCBI Taxonomy" id="1413687"/>
    <lineage>
        <taxon>Eukaryota</taxon>
        <taxon>Viridiplantae</taxon>
        <taxon>Streptophyta</taxon>
        <taxon>Embryophyta</taxon>
        <taxon>Tracheophyta</taxon>
        <taxon>Spermatophyta</taxon>
        <taxon>Magnoliopsida</taxon>
        <taxon>eudicotyledons</taxon>
        <taxon>Gunneridae</taxon>
        <taxon>Pentapetalae</taxon>
        <taxon>rosids</taxon>
        <taxon>fabids</taxon>
        <taxon>Malpighiales</taxon>
        <taxon>Salicaceae</taxon>
        <taxon>Saliceae</taxon>
        <taxon>Salix</taxon>
    </lineage>
</organism>
<name>A0A835K3L7_9ROSI</name>
<accession>A0A835K3L7</accession>